<dbReference type="Proteomes" id="UP001214576">
    <property type="component" value="Unassembled WGS sequence"/>
</dbReference>
<comment type="caution">
    <text evidence="2">The sequence shown here is derived from an EMBL/GenBank/DDBJ whole genome shotgun (WGS) entry which is preliminary data.</text>
</comment>
<organism evidence="2 3">
    <name type="scientific">Ovis ammon polii</name>
    <dbReference type="NCBI Taxonomy" id="230172"/>
    <lineage>
        <taxon>Eukaryota</taxon>
        <taxon>Metazoa</taxon>
        <taxon>Chordata</taxon>
        <taxon>Craniata</taxon>
        <taxon>Vertebrata</taxon>
        <taxon>Euteleostomi</taxon>
        <taxon>Mammalia</taxon>
        <taxon>Eutheria</taxon>
        <taxon>Laurasiatheria</taxon>
        <taxon>Artiodactyla</taxon>
        <taxon>Ruminantia</taxon>
        <taxon>Pecora</taxon>
        <taxon>Bovidae</taxon>
        <taxon>Caprinae</taxon>
        <taxon>Ovis</taxon>
    </lineage>
</organism>
<feature type="region of interest" description="Disordered" evidence="1">
    <location>
        <begin position="1"/>
        <end position="27"/>
    </location>
</feature>
<feature type="compositionally biased region" description="Basic and acidic residues" evidence="1">
    <location>
        <begin position="75"/>
        <end position="84"/>
    </location>
</feature>
<gene>
    <name evidence="2" type="ORF">MG293_011481</name>
</gene>
<feature type="region of interest" description="Disordered" evidence="1">
    <location>
        <begin position="60"/>
        <end position="92"/>
    </location>
</feature>
<name>A0AAD4Y873_OVIAM</name>
<protein>
    <submittedName>
        <fullName evidence="2">Uncharacterized protein</fullName>
    </submittedName>
</protein>
<reference evidence="2" key="1">
    <citation type="submission" date="2022-03" db="EMBL/GenBank/DDBJ databases">
        <title>Genomic analyses of argali, domestic sheep and their hybrids provide insights into chromosomal evolution, heterosis and genetic basis of agronomic traits.</title>
        <authorList>
            <person name="Li M."/>
        </authorList>
    </citation>
    <scope>NUCLEOTIDE SEQUENCE</scope>
    <source>
        <strain evidence="2">CAU-MHL-2022a</strain>
        <tissue evidence="2">Skin</tissue>
    </source>
</reference>
<feature type="compositionally biased region" description="Polar residues" evidence="1">
    <location>
        <begin position="1"/>
        <end position="10"/>
    </location>
</feature>
<evidence type="ECO:0000313" key="3">
    <source>
        <dbReference type="Proteomes" id="UP001214576"/>
    </source>
</evidence>
<accession>A0AAD4Y873</accession>
<feature type="compositionally biased region" description="Polar residues" evidence="1">
    <location>
        <begin position="60"/>
        <end position="73"/>
    </location>
</feature>
<dbReference type="EMBL" id="JAKZEL010000013">
    <property type="protein sequence ID" value="KAI4538078.1"/>
    <property type="molecule type" value="Genomic_DNA"/>
</dbReference>
<evidence type="ECO:0000313" key="2">
    <source>
        <dbReference type="EMBL" id="KAI4538078.1"/>
    </source>
</evidence>
<keyword evidence="3" id="KW-1185">Reference proteome</keyword>
<sequence>MLVIPTQSGERLTGREGKQCGQEQKQLLKKDEPFVSISPLTGKSDGLSVLDLLDKDKRQQTLGSSQHEAQTAVNEDLHRQTAKEKGRKRKSACWNRKMEWIDPGEHLTAPSKNAWTKILGVFPPLKTPETSQHYSRKVFSNNMLSLDMLKNFLGQKAIGVQKKPELSSPDVLTDMLTADSITEGPHP</sequence>
<evidence type="ECO:0000256" key="1">
    <source>
        <dbReference type="SAM" id="MobiDB-lite"/>
    </source>
</evidence>
<dbReference type="AlphaFoldDB" id="A0AAD4Y873"/>
<proteinExistence type="predicted"/>